<dbReference type="RefSeq" id="WP_317140694.1">
    <property type="nucleotide sequence ID" value="NZ_CP118157.1"/>
</dbReference>
<dbReference type="EMBL" id="CP118157">
    <property type="protein sequence ID" value="WOF24223.1"/>
    <property type="molecule type" value="Genomic_DNA"/>
</dbReference>
<dbReference type="GO" id="GO:0016301">
    <property type="term" value="F:kinase activity"/>
    <property type="evidence" value="ECO:0007669"/>
    <property type="project" value="UniProtKB-KW"/>
</dbReference>
<reference evidence="2 3" key="1">
    <citation type="submission" date="2023-02" db="EMBL/GenBank/DDBJ databases">
        <title>Microbacterium betulae sp. nov., isolated from birch wood.</title>
        <authorList>
            <person name="Pasciak M."/>
            <person name="Pawlik K.J."/>
            <person name="Martynowski D."/>
            <person name="Laczmanski L."/>
            <person name="Ciekot J."/>
            <person name="Szponar B."/>
            <person name="Wojcik-Fatla A."/>
            <person name="Mackiewicz B."/>
            <person name="Farian E."/>
            <person name="Cholewa G."/>
            <person name="Cholewa A."/>
            <person name="Dutkiewicz J."/>
        </authorList>
    </citation>
    <scope>NUCLEOTIDE SEQUENCE [LARGE SCALE GENOMIC DNA]</scope>
    <source>
        <strain evidence="2 3">AB</strain>
    </source>
</reference>
<feature type="transmembrane region" description="Helical" evidence="1">
    <location>
        <begin position="7"/>
        <end position="30"/>
    </location>
</feature>
<gene>
    <name evidence="2" type="ORF">N8K70_06010</name>
</gene>
<feature type="transmembrane region" description="Helical" evidence="1">
    <location>
        <begin position="101"/>
        <end position="118"/>
    </location>
</feature>
<keyword evidence="1" id="KW-0812">Transmembrane</keyword>
<dbReference type="KEGG" id="mbet:N8K70_06010"/>
<dbReference type="Proteomes" id="UP001305498">
    <property type="component" value="Chromosome"/>
</dbReference>
<feature type="transmembrane region" description="Helical" evidence="1">
    <location>
        <begin position="42"/>
        <end position="64"/>
    </location>
</feature>
<proteinExistence type="predicted"/>
<keyword evidence="1" id="KW-0472">Membrane</keyword>
<keyword evidence="2" id="KW-0418">Kinase</keyword>
<feature type="transmembrane region" description="Helical" evidence="1">
    <location>
        <begin position="76"/>
        <end position="95"/>
    </location>
</feature>
<evidence type="ECO:0000313" key="2">
    <source>
        <dbReference type="EMBL" id="WOF24223.1"/>
    </source>
</evidence>
<evidence type="ECO:0000313" key="3">
    <source>
        <dbReference type="Proteomes" id="UP001305498"/>
    </source>
</evidence>
<accession>A0AA97FJP1</accession>
<protein>
    <submittedName>
        <fullName evidence="2">Histidine kinase</fullName>
    </submittedName>
</protein>
<keyword evidence="3" id="KW-1185">Reference proteome</keyword>
<sequence>MPVPPIVRIATVLVALEAVGMLALAGWQAVTLGTAEVTSLPSAIALVVLTVVGAVAVGAFALGIGAGRSWGRSGAIVVQLLVIAIAVGSVTGAYAQWGIGAALGLPAVTVLVVVLLATRDAGRAEAHGNAG</sequence>
<organism evidence="2 3">
    <name type="scientific">Microbacterium betulae</name>
    <dbReference type="NCBI Taxonomy" id="2981139"/>
    <lineage>
        <taxon>Bacteria</taxon>
        <taxon>Bacillati</taxon>
        <taxon>Actinomycetota</taxon>
        <taxon>Actinomycetes</taxon>
        <taxon>Micrococcales</taxon>
        <taxon>Microbacteriaceae</taxon>
        <taxon>Microbacterium</taxon>
    </lineage>
</organism>
<keyword evidence="2" id="KW-0808">Transferase</keyword>
<keyword evidence="1" id="KW-1133">Transmembrane helix</keyword>
<evidence type="ECO:0000256" key="1">
    <source>
        <dbReference type="SAM" id="Phobius"/>
    </source>
</evidence>
<dbReference type="AlphaFoldDB" id="A0AA97FJP1"/>
<name>A0AA97FJP1_9MICO</name>